<name>A0A8D7EVU3_MUSAM</name>
<dbReference type="Pfam" id="PF00685">
    <property type="entry name" value="Sulfotransfer_1"/>
    <property type="match status" value="1"/>
</dbReference>
<gene>
    <name evidence="5" type="ORF">GSMUA_337960.1</name>
</gene>
<sequence>HVISICDRFVSALGNRWVRHYWRNPCTSSQRAMAAGSVPLLSEDAVPLQEFRDLIASLPVDHRVVPVRQYQGFWWPESTLPGVIAVQRHFKSRPDDVFLATYPKSGTTWLKSLAFAVTTRSQYPLSDHPLLQLNPHQCVQSLEGMFNRGRSSEIDALPSPRILATHMLHSVLPDSIAASDCRIVYLWRDPKDVIVSAWHFGEKVLATRKYQAEIPVDKAAMAHCEGISTHATIWDHILGYWRARVHRPEKILFLRYEEMLAEPAANLKRMADFLGCPFSPEEEKAGMVEEIVTLCSFNNLSGLAINKPSSDVTDEGTKLQLLNNASFFRKGERGDWRNHMSPEVARRMDEMTMEKLQGSGLSF</sequence>
<dbReference type="InterPro" id="IPR027417">
    <property type="entry name" value="P-loop_NTPase"/>
</dbReference>
<evidence type="ECO:0000313" key="5">
    <source>
        <dbReference type="EMBL" id="CAG1830542.1"/>
    </source>
</evidence>
<feature type="non-terminal residue" evidence="5">
    <location>
        <position position="1"/>
    </location>
</feature>
<dbReference type="InterPro" id="IPR000863">
    <property type="entry name" value="Sulfotransferase_dom"/>
</dbReference>
<dbReference type="EMBL" id="HG996472">
    <property type="protein sequence ID" value="CAG1830542.1"/>
    <property type="molecule type" value="Genomic_DNA"/>
</dbReference>
<comment type="similarity">
    <text evidence="1 3">Belongs to the sulfotransferase 1 family.</text>
</comment>
<evidence type="ECO:0000259" key="4">
    <source>
        <dbReference type="Pfam" id="PF00685"/>
    </source>
</evidence>
<dbReference type="AlphaFoldDB" id="A0A8D7EVU3"/>
<dbReference type="GO" id="GO:0008146">
    <property type="term" value="F:sulfotransferase activity"/>
    <property type="evidence" value="ECO:0007669"/>
    <property type="project" value="InterPro"/>
</dbReference>
<protein>
    <recommendedName>
        <fullName evidence="3">Sulfotransferase</fullName>
        <ecNumber evidence="3">2.8.2.-</ecNumber>
    </recommendedName>
</protein>
<dbReference type="SUPFAM" id="SSF52540">
    <property type="entry name" value="P-loop containing nucleoside triphosphate hydrolases"/>
    <property type="match status" value="1"/>
</dbReference>
<evidence type="ECO:0000256" key="2">
    <source>
        <dbReference type="ARBA" id="ARBA00022679"/>
    </source>
</evidence>
<proteinExistence type="inferred from homology"/>
<evidence type="ECO:0000256" key="3">
    <source>
        <dbReference type="RuleBase" id="RU361155"/>
    </source>
</evidence>
<evidence type="ECO:0000256" key="1">
    <source>
        <dbReference type="ARBA" id="ARBA00005771"/>
    </source>
</evidence>
<organism evidence="5">
    <name type="scientific">Musa acuminata subsp. malaccensis</name>
    <name type="common">Wild banana</name>
    <name type="synonym">Musa malaccensis</name>
    <dbReference type="NCBI Taxonomy" id="214687"/>
    <lineage>
        <taxon>Eukaryota</taxon>
        <taxon>Viridiplantae</taxon>
        <taxon>Streptophyta</taxon>
        <taxon>Embryophyta</taxon>
        <taxon>Tracheophyta</taxon>
        <taxon>Spermatophyta</taxon>
        <taxon>Magnoliopsida</taxon>
        <taxon>Liliopsida</taxon>
        <taxon>Zingiberales</taxon>
        <taxon>Musaceae</taxon>
        <taxon>Musa</taxon>
    </lineage>
</organism>
<dbReference type="PANTHER" id="PTHR11783">
    <property type="entry name" value="SULFOTRANSFERASE SULT"/>
    <property type="match status" value="1"/>
</dbReference>
<keyword evidence="2 3" id="KW-0808">Transferase</keyword>
<dbReference type="EC" id="2.8.2.-" evidence="3"/>
<reference evidence="5" key="1">
    <citation type="submission" date="2021-03" db="EMBL/GenBank/DDBJ databases">
        <authorList>
            <consortium name="Genoscope - CEA"/>
            <person name="William W."/>
        </authorList>
    </citation>
    <scope>NUCLEOTIDE SEQUENCE</scope>
    <source>
        <strain evidence="5">Doubled-haploid Pahang</strain>
    </source>
</reference>
<feature type="domain" description="Sulfotransferase" evidence="4">
    <location>
        <begin position="94"/>
        <end position="360"/>
    </location>
</feature>
<accession>A0A8D7EVU3</accession>
<dbReference type="Gene3D" id="3.40.50.300">
    <property type="entry name" value="P-loop containing nucleotide triphosphate hydrolases"/>
    <property type="match status" value="1"/>
</dbReference>